<evidence type="ECO:0000256" key="1">
    <source>
        <dbReference type="SAM" id="MobiDB-lite"/>
    </source>
</evidence>
<organism evidence="2 3">
    <name type="scientific">Pleurodeles waltl</name>
    <name type="common">Iberian ribbed newt</name>
    <dbReference type="NCBI Taxonomy" id="8319"/>
    <lineage>
        <taxon>Eukaryota</taxon>
        <taxon>Metazoa</taxon>
        <taxon>Chordata</taxon>
        <taxon>Craniata</taxon>
        <taxon>Vertebrata</taxon>
        <taxon>Euteleostomi</taxon>
        <taxon>Amphibia</taxon>
        <taxon>Batrachia</taxon>
        <taxon>Caudata</taxon>
        <taxon>Salamandroidea</taxon>
        <taxon>Salamandridae</taxon>
        <taxon>Pleurodelinae</taxon>
        <taxon>Pleurodeles</taxon>
    </lineage>
</organism>
<dbReference type="AlphaFoldDB" id="A0AAV7TMU5"/>
<sequence length="190" mass="21829">MGRGRNDSVVHRLYRVQRQQPNWQTATPVRHHSRVLDPGQAGSSRHRRPVIVALPVALHTRHLNLMQKPEGPFIWMACLTLRKEGAITPLSSFSELSDLTKAAPHWARWIARLNKYFRAMKETDVEVKRSLLLHTAVEEIFCLVISLPDTSADKVVAALNKHFDPQMNPDFEHLKLCQARQRVNDFINAF</sequence>
<keyword evidence="3" id="KW-1185">Reference proteome</keyword>
<dbReference type="EMBL" id="JANPWB010000006">
    <property type="protein sequence ID" value="KAJ1177796.1"/>
    <property type="molecule type" value="Genomic_DNA"/>
</dbReference>
<dbReference type="Proteomes" id="UP001066276">
    <property type="component" value="Chromosome 3_2"/>
</dbReference>
<feature type="region of interest" description="Disordered" evidence="1">
    <location>
        <begin position="21"/>
        <end position="44"/>
    </location>
</feature>
<protein>
    <submittedName>
        <fullName evidence="2">Uncharacterized protein</fullName>
    </submittedName>
</protein>
<accession>A0AAV7TMU5</accession>
<reference evidence="2" key="1">
    <citation type="journal article" date="2022" name="bioRxiv">
        <title>Sequencing and chromosome-scale assembly of the giantPleurodeles waltlgenome.</title>
        <authorList>
            <person name="Brown T."/>
            <person name="Elewa A."/>
            <person name="Iarovenko S."/>
            <person name="Subramanian E."/>
            <person name="Araus A.J."/>
            <person name="Petzold A."/>
            <person name="Susuki M."/>
            <person name="Suzuki K.-i.T."/>
            <person name="Hayashi T."/>
            <person name="Toyoda A."/>
            <person name="Oliveira C."/>
            <person name="Osipova E."/>
            <person name="Leigh N.D."/>
            <person name="Simon A."/>
            <person name="Yun M.H."/>
        </authorList>
    </citation>
    <scope>NUCLEOTIDE SEQUENCE</scope>
    <source>
        <strain evidence="2">20211129_DDA</strain>
        <tissue evidence="2">Liver</tissue>
    </source>
</reference>
<evidence type="ECO:0000313" key="2">
    <source>
        <dbReference type="EMBL" id="KAJ1177796.1"/>
    </source>
</evidence>
<comment type="caution">
    <text evidence="2">The sequence shown here is derived from an EMBL/GenBank/DDBJ whole genome shotgun (WGS) entry which is preliminary data.</text>
</comment>
<proteinExistence type="predicted"/>
<gene>
    <name evidence="2" type="ORF">NDU88_003048</name>
</gene>
<evidence type="ECO:0000313" key="3">
    <source>
        <dbReference type="Proteomes" id="UP001066276"/>
    </source>
</evidence>
<name>A0AAV7TMU5_PLEWA</name>